<evidence type="ECO:0008006" key="3">
    <source>
        <dbReference type="Google" id="ProtNLM"/>
    </source>
</evidence>
<name>A0A398B776_9BACI</name>
<proteinExistence type="predicted"/>
<organism evidence="1 2">
    <name type="scientific">Mesobacillus zeae</name>
    <dbReference type="NCBI Taxonomy" id="1917180"/>
    <lineage>
        <taxon>Bacteria</taxon>
        <taxon>Bacillati</taxon>
        <taxon>Bacillota</taxon>
        <taxon>Bacilli</taxon>
        <taxon>Bacillales</taxon>
        <taxon>Bacillaceae</taxon>
        <taxon>Mesobacillus</taxon>
    </lineage>
</organism>
<keyword evidence="2" id="KW-1185">Reference proteome</keyword>
<dbReference type="EMBL" id="QWVT01000015">
    <property type="protein sequence ID" value="RID85647.1"/>
    <property type="molecule type" value="Genomic_DNA"/>
</dbReference>
<evidence type="ECO:0000313" key="2">
    <source>
        <dbReference type="Proteomes" id="UP000265816"/>
    </source>
</evidence>
<dbReference type="Proteomes" id="UP000265816">
    <property type="component" value="Unassembled WGS sequence"/>
</dbReference>
<protein>
    <recommendedName>
        <fullName evidence="3">Helix-turn-helix domain containing protein</fullName>
    </recommendedName>
</protein>
<sequence>MKSAGRLEAKYLKNRRRYIYTAMDNVKEVEWHWSAPDVIAFQELWEAGISIKDIAAYFKQSELSVFLLSLDRLSKDKITPREGWNIW</sequence>
<gene>
    <name evidence="1" type="ORF">D1970_08820</name>
</gene>
<accession>A0A398B776</accession>
<evidence type="ECO:0000313" key="1">
    <source>
        <dbReference type="EMBL" id="RID85647.1"/>
    </source>
</evidence>
<comment type="caution">
    <text evidence="1">The sequence shown here is derived from an EMBL/GenBank/DDBJ whole genome shotgun (WGS) entry which is preliminary data.</text>
</comment>
<reference evidence="1 2" key="1">
    <citation type="submission" date="2018-08" db="EMBL/GenBank/DDBJ databases">
        <title>Bacillus jemisoniae sp. nov., Bacillus chryseoplanitiae sp. nov., Bacillus resnikiae sp. nov., and Bacillus frankliniae sp. nov., isolated from Viking spacecraft and associated surfaces.</title>
        <authorList>
            <person name="Seuylemezian A."/>
            <person name="Vaishampayan P."/>
        </authorList>
    </citation>
    <scope>NUCLEOTIDE SEQUENCE [LARGE SCALE GENOMIC DNA]</scope>
    <source>
        <strain evidence="1 2">JJ-247</strain>
    </source>
</reference>
<dbReference type="AlphaFoldDB" id="A0A398B776"/>